<evidence type="ECO:0000313" key="1">
    <source>
        <dbReference type="EMBL" id="QLJ16807.1"/>
    </source>
</evidence>
<protein>
    <submittedName>
        <fullName evidence="1">Uncharacterized protein</fullName>
    </submittedName>
</protein>
<dbReference type="RefSeq" id="WP_180689950.1">
    <property type="nucleotide sequence ID" value="NZ_CP059052.1"/>
</dbReference>
<name>A0A7D5W2V7_PSEPU</name>
<dbReference type="AlphaFoldDB" id="A0A7D5W2V7"/>
<gene>
    <name evidence="1" type="ORF">H0H12_13110</name>
</gene>
<evidence type="ECO:0000313" key="2">
    <source>
        <dbReference type="Proteomes" id="UP000510934"/>
    </source>
</evidence>
<reference evidence="1 2" key="1">
    <citation type="journal article" date="2009" name="Mikrobiologiia">
        <title>[Phenanthren biodegradation and interaction of Pseudomonas putida BS3701 and Burkholderia sp.BS3702 in plant rhizosphere].</title>
        <authorList>
            <person name="Ovchinnikova A.A."/>
            <person name="Vetrova A.A."/>
            <person name="Filonov A.E."/>
            <person name="Boronin A.M."/>
        </authorList>
    </citation>
    <scope>NUCLEOTIDE SEQUENCE [LARGE SCALE GENOMIC DNA]</scope>
    <source>
        <strain evidence="1 2">BS3701</strain>
    </source>
</reference>
<dbReference type="Proteomes" id="UP000510934">
    <property type="component" value="Chromosome"/>
</dbReference>
<organism evidence="1 2">
    <name type="scientific">Pseudomonas putida</name>
    <name type="common">Arthrobacter siderocapsulatus</name>
    <dbReference type="NCBI Taxonomy" id="303"/>
    <lineage>
        <taxon>Bacteria</taxon>
        <taxon>Pseudomonadati</taxon>
        <taxon>Pseudomonadota</taxon>
        <taxon>Gammaproteobacteria</taxon>
        <taxon>Pseudomonadales</taxon>
        <taxon>Pseudomonadaceae</taxon>
        <taxon>Pseudomonas</taxon>
    </lineage>
</organism>
<dbReference type="EMBL" id="CP059052">
    <property type="protein sequence ID" value="QLJ16807.1"/>
    <property type="molecule type" value="Genomic_DNA"/>
</dbReference>
<proteinExistence type="predicted"/>
<sequence>MVKRSFIGIVEAGEALIQQAIDAMREFRAAEAANAPAEEVERLRVLADSLYHTVIDFQLIEAKQPPDTIH</sequence>
<accession>A0A7D5W2V7</accession>